<feature type="domain" description="Glycosyl-hydrolase family 116 catalytic region" evidence="1">
    <location>
        <begin position="429"/>
        <end position="803"/>
    </location>
</feature>
<dbReference type="InterPro" id="IPR006775">
    <property type="entry name" value="GH116_catalytic"/>
</dbReference>
<accession>A0AAF3EVH5</accession>
<protein>
    <recommendedName>
        <fullName evidence="5">Non-lysosomal glucosylceramidase</fullName>
    </recommendedName>
</protein>
<dbReference type="InterPro" id="IPR024462">
    <property type="entry name" value="GH116_N"/>
</dbReference>
<dbReference type="Gene3D" id="1.50.10.10">
    <property type="match status" value="1"/>
</dbReference>
<dbReference type="PANTHER" id="PTHR12654">
    <property type="entry name" value="BILE ACID BETA-GLUCOSIDASE-RELATED"/>
    <property type="match status" value="1"/>
</dbReference>
<dbReference type="GO" id="GO:0008422">
    <property type="term" value="F:beta-glucosidase activity"/>
    <property type="evidence" value="ECO:0007669"/>
    <property type="project" value="TreeGrafter"/>
</dbReference>
<dbReference type="Pfam" id="PF04685">
    <property type="entry name" value="DUF608"/>
    <property type="match status" value="1"/>
</dbReference>
<evidence type="ECO:0008006" key="5">
    <source>
        <dbReference type="Google" id="ProtNLM"/>
    </source>
</evidence>
<name>A0AAF3EVH5_9BILA</name>
<dbReference type="InterPro" id="IPR052566">
    <property type="entry name" value="Non-lysos_glucosylceramidase"/>
</dbReference>
<proteinExistence type="predicted"/>
<keyword evidence="3" id="KW-1185">Reference proteome</keyword>
<evidence type="ECO:0000259" key="1">
    <source>
        <dbReference type="Pfam" id="PF04685"/>
    </source>
</evidence>
<evidence type="ECO:0000313" key="3">
    <source>
        <dbReference type="Proteomes" id="UP000887575"/>
    </source>
</evidence>
<evidence type="ECO:0000259" key="2">
    <source>
        <dbReference type="Pfam" id="PF12215"/>
    </source>
</evidence>
<sequence length="818" mass="94905">MDSIGWSKRGDWRYEEKRRPFFPRLKHTLKLIPVVLRFFLYRVREWLKGRGVFIDFLQQMTHFPYTGVPLGGIGSGTIGTDFRMAFNAFSLLPGIKERHVRNIKANQFILTVHNEDQSRLLYQKCLTAASFSSKSLSEWEIDFPKEKLHYRGLYPRSWTTFTIEELSLELTCEIVSPVIPDNYKDSSFPTSCFLWSIKNEGTQNLHITLTFTFRNGTGNPKFAREAICRAQEVDDEEFFGVEIVHSINEMPTNFGIYSDKAHETSANFFNPNGDGDDLWTSLKHRLKNDALKAESQEIGVALSQRFESRSKSSTDARFALVWHMPIVKFAGERQFRRRYIRFFSTSLDAGFEIGKFALKNVDLWKEEIERFQKPILHSLLLPDWFKSCLLNELYFISDGSTLWFEFDENWRKDEPGMSDFTADHYKEFGRFGYVESWEYLMVNTYDVHFYASWALFELWPQLELGIQLDFSDQFRAINLTSTQALQGGEAMVQKKTGRIPHDVGNPKGEPWLEVNAYSLHDTNEWKDLNLKYILLSYRDFHGIVEKRFDKEKSKQFLEFFYDRSVEIIERGLMEWDTDKDGIIENNGTPDQTYDIWSMNGTSAYCGSLWVTAVECVRRMAEQLEKDDDRKRFTDLLQKARTALVGKLWTGSYFAFDENPDNRSLVMSDQLCGFWFLSLIDGEICGDVLGENGGKMIDEALKTIYEKNLKSVFDGELGPINGIRTNGQIDLGSIQSEEIWSGIAYALATFHFLKSDIVKGLEFASGIFHSCYERFGLQYQTPEAIFPKNYYRAIGYLRPLSIWATPSALKIKMNINKDE</sequence>
<dbReference type="InterPro" id="IPR012341">
    <property type="entry name" value="6hp_glycosidase-like_sf"/>
</dbReference>
<dbReference type="PANTHER" id="PTHR12654:SF0">
    <property type="entry name" value="NON-LYSOSOMAL GLUCOSYLCERAMIDASE"/>
    <property type="match status" value="1"/>
</dbReference>
<dbReference type="InterPro" id="IPR008928">
    <property type="entry name" value="6-hairpin_glycosidase_sf"/>
</dbReference>
<organism evidence="3 4">
    <name type="scientific">Mesorhabditis belari</name>
    <dbReference type="NCBI Taxonomy" id="2138241"/>
    <lineage>
        <taxon>Eukaryota</taxon>
        <taxon>Metazoa</taxon>
        <taxon>Ecdysozoa</taxon>
        <taxon>Nematoda</taxon>
        <taxon>Chromadorea</taxon>
        <taxon>Rhabditida</taxon>
        <taxon>Rhabditina</taxon>
        <taxon>Rhabditomorpha</taxon>
        <taxon>Rhabditoidea</taxon>
        <taxon>Rhabditidae</taxon>
        <taxon>Mesorhabditinae</taxon>
        <taxon>Mesorhabditis</taxon>
    </lineage>
</organism>
<feature type="domain" description="Glycosyl-hydrolase family 116 N-terminal" evidence="2">
    <location>
        <begin position="67"/>
        <end position="364"/>
    </location>
</feature>
<evidence type="ECO:0000313" key="4">
    <source>
        <dbReference type="WBParaSite" id="MBELARI_LOCUS18192"/>
    </source>
</evidence>
<dbReference type="SUPFAM" id="SSF48208">
    <property type="entry name" value="Six-hairpin glycosidases"/>
    <property type="match status" value="1"/>
</dbReference>
<dbReference type="Pfam" id="PF12215">
    <property type="entry name" value="Glyco_hydr_116N"/>
    <property type="match status" value="1"/>
</dbReference>
<reference evidence="4" key="1">
    <citation type="submission" date="2024-02" db="UniProtKB">
        <authorList>
            <consortium name="WormBaseParasite"/>
        </authorList>
    </citation>
    <scope>IDENTIFICATION</scope>
</reference>
<dbReference type="GO" id="GO:0005975">
    <property type="term" value="P:carbohydrate metabolic process"/>
    <property type="evidence" value="ECO:0007669"/>
    <property type="project" value="InterPro"/>
</dbReference>
<dbReference type="Proteomes" id="UP000887575">
    <property type="component" value="Unassembled WGS sequence"/>
</dbReference>
<dbReference type="AlphaFoldDB" id="A0AAF3EVH5"/>
<dbReference type="WBParaSite" id="MBELARI_LOCUS18192">
    <property type="protein sequence ID" value="MBELARI_LOCUS18192"/>
    <property type="gene ID" value="MBELARI_LOCUS18192"/>
</dbReference>